<accession>A0AAV9KKT6</accession>
<evidence type="ECO:0000313" key="2">
    <source>
        <dbReference type="Proteomes" id="UP001311915"/>
    </source>
</evidence>
<name>A0AAV9KKT6_9SOLN</name>
<dbReference type="Proteomes" id="UP001311915">
    <property type="component" value="Unassembled WGS sequence"/>
</dbReference>
<organism evidence="1 2">
    <name type="scientific">Solanum pinnatisectum</name>
    <name type="common">tansyleaf nightshade</name>
    <dbReference type="NCBI Taxonomy" id="50273"/>
    <lineage>
        <taxon>Eukaryota</taxon>
        <taxon>Viridiplantae</taxon>
        <taxon>Streptophyta</taxon>
        <taxon>Embryophyta</taxon>
        <taxon>Tracheophyta</taxon>
        <taxon>Spermatophyta</taxon>
        <taxon>Magnoliopsida</taxon>
        <taxon>eudicotyledons</taxon>
        <taxon>Gunneridae</taxon>
        <taxon>Pentapetalae</taxon>
        <taxon>asterids</taxon>
        <taxon>lamiids</taxon>
        <taxon>Solanales</taxon>
        <taxon>Solanaceae</taxon>
        <taxon>Solanoideae</taxon>
        <taxon>Solaneae</taxon>
        <taxon>Solanum</taxon>
    </lineage>
</organism>
<protein>
    <submittedName>
        <fullName evidence="1">Uncharacterized protein</fullName>
    </submittedName>
</protein>
<evidence type="ECO:0000313" key="1">
    <source>
        <dbReference type="EMBL" id="KAK4713841.1"/>
    </source>
</evidence>
<comment type="caution">
    <text evidence="1">The sequence shown here is derived from an EMBL/GenBank/DDBJ whole genome shotgun (WGS) entry which is preliminary data.</text>
</comment>
<proteinExistence type="predicted"/>
<keyword evidence="2" id="KW-1185">Reference proteome</keyword>
<dbReference type="AlphaFoldDB" id="A0AAV9KKT6"/>
<dbReference type="EMBL" id="JAWPEI010000010">
    <property type="protein sequence ID" value="KAK4713841.1"/>
    <property type="molecule type" value="Genomic_DNA"/>
</dbReference>
<reference evidence="1 2" key="1">
    <citation type="submission" date="2023-10" db="EMBL/GenBank/DDBJ databases">
        <title>Genome-Wide Identification Analysis in wild type Solanum Pinnatisectum Reveals Some Genes Defensing Phytophthora Infestans.</title>
        <authorList>
            <person name="Sun C."/>
        </authorList>
    </citation>
    <scope>NUCLEOTIDE SEQUENCE [LARGE SCALE GENOMIC DNA]</scope>
    <source>
        <strain evidence="1">LQN</strain>
        <tissue evidence="1">Leaf</tissue>
    </source>
</reference>
<sequence>MIFSNRFDLISFFLNIQNNGAFDQDLLPFPIWALARIETFMPMILSTEVSSFIEPKQKLSIDLNLKSTQTNVGSLTSI</sequence>
<gene>
    <name evidence="1" type="ORF">R3W88_019748</name>
</gene>